<name>A0A397T5S9_9GLOM</name>
<dbReference type="AlphaFoldDB" id="A0A397T5S9"/>
<dbReference type="Pfam" id="PF08238">
    <property type="entry name" value="Sel1"/>
    <property type="match status" value="4"/>
</dbReference>
<sequence length="189" mass="22404">MSNDQTDRLDSLEWYKKSAEQEIRDGINTKKSLERQFIGSRNGYRVSQYNLSRCYEYEIGVEKGEVKEFELYKKAAEQEYGDAQNKLGYFYENAAERNHSNAQYNLTLLYESGEGTVKNLEKVFYWHQETTENCGIISKNSSNNKLYKKCKQPYVNYHWCQYNVQSGPIEEYNINYHDKSRFSEIHKAI</sequence>
<comment type="caution">
    <text evidence="1">The sequence shown here is derived from an EMBL/GenBank/DDBJ whole genome shotgun (WGS) entry which is preliminary data.</text>
</comment>
<dbReference type="PANTHER" id="PTHR45011:SF1">
    <property type="entry name" value="DAP3-BINDING CELL DEATH ENHANCER 1"/>
    <property type="match status" value="1"/>
</dbReference>
<dbReference type="Gene3D" id="1.25.40.10">
    <property type="entry name" value="Tetratricopeptide repeat domain"/>
    <property type="match status" value="2"/>
</dbReference>
<reference evidence="1 2" key="1">
    <citation type="submission" date="2018-06" db="EMBL/GenBank/DDBJ databases">
        <title>Comparative genomics reveals the genomic features of Rhizophagus irregularis, R. cerebriforme, R. diaphanum and Gigaspora rosea, and their symbiotic lifestyle signature.</title>
        <authorList>
            <person name="Morin E."/>
            <person name="San Clemente H."/>
            <person name="Chen E.C.H."/>
            <person name="De La Providencia I."/>
            <person name="Hainaut M."/>
            <person name="Kuo A."/>
            <person name="Kohler A."/>
            <person name="Murat C."/>
            <person name="Tang N."/>
            <person name="Roy S."/>
            <person name="Loubradou J."/>
            <person name="Henrissat B."/>
            <person name="Grigoriev I.V."/>
            <person name="Corradi N."/>
            <person name="Roux C."/>
            <person name="Martin F.M."/>
        </authorList>
    </citation>
    <scope>NUCLEOTIDE SEQUENCE [LARGE SCALE GENOMIC DNA]</scope>
    <source>
        <strain evidence="1 2">DAOM 227022</strain>
    </source>
</reference>
<gene>
    <name evidence="1" type="ORF">C1645_820337</name>
</gene>
<dbReference type="PANTHER" id="PTHR45011">
    <property type="entry name" value="DAP3-BINDING CELL DEATH ENHANCER 1"/>
    <property type="match status" value="1"/>
</dbReference>
<protein>
    <recommendedName>
        <fullName evidence="3">Sel1 repeat family protein</fullName>
    </recommendedName>
</protein>
<proteinExistence type="predicted"/>
<organism evidence="1 2">
    <name type="scientific">Glomus cerebriforme</name>
    <dbReference type="NCBI Taxonomy" id="658196"/>
    <lineage>
        <taxon>Eukaryota</taxon>
        <taxon>Fungi</taxon>
        <taxon>Fungi incertae sedis</taxon>
        <taxon>Mucoromycota</taxon>
        <taxon>Glomeromycotina</taxon>
        <taxon>Glomeromycetes</taxon>
        <taxon>Glomerales</taxon>
        <taxon>Glomeraceae</taxon>
        <taxon>Glomus</taxon>
    </lineage>
</organism>
<dbReference type="SUPFAM" id="SSF81901">
    <property type="entry name" value="HCP-like"/>
    <property type="match status" value="1"/>
</dbReference>
<accession>A0A397T5S9</accession>
<dbReference type="InterPro" id="IPR011990">
    <property type="entry name" value="TPR-like_helical_dom_sf"/>
</dbReference>
<evidence type="ECO:0000313" key="2">
    <source>
        <dbReference type="Proteomes" id="UP000265703"/>
    </source>
</evidence>
<dbReference type="InterPro" id="IPR052748">
    <property type="entry name" value="ISR_Activator"/>
</dbReference>
<dbReference type="STRING" id="658196.A0A397T5S9"/>
<evidence type="ECO:0000313" key="1">
    <source>
        <dbReference type="EMBL" id="RIA92679.1"/>
    </source>
</evidence>
<dbReference type="InterPro" id="IPR006597">
    <property type="entry name" value="Sel1-like"/>
</dbReference>
<dbReference type="Proteomes" id="UP000265703">
    <property type="component" value="Unassembled WGS sequence"/>
</dbReference>
<dbReference type="SMART" id="SM00671">
    <property type="entry name" value="SEL1"/>
    <property type="match status" value="2"/>
</dbReference>
<dbReference type="OrthoDB" id="2384430at2759"/>
<keyword evidence="2" id="KW-1185">Reference proteome</keyword>
<evidence type="ECO:0008006" key="3">
    <source>
        <dbReference type="Google" id="ProtNLM"/>
    </source>
</evidence>
<dbReference type="EMBL" id="QKYT01000120">
    <property type="protein sequence ID" value="RIA92679.1"/>
    <property type="molecule type" value="Genomic_DNA"/>
</dbReference>